<comment type="caution">
    <text evidence="2">The sequence shown here is derived from an EMBL/GenBank/DDBJ whole genome shotgun (WGS) entry which is preliminary data.</text>
</comment>
<protein>
    <submittedName>
        <fullName evidence="2">DUF3299 domain-containing protein</fullName>
    </submittedName>
</protein>
<evidence type="ECO:0000313" key="3">
    <source>
        <dbReference type="Proteomes" id="UP000264589"/>
    </source>
</evidence>
<evidence type="ECO:0000313" key="2">
    <source>
        <dbReference type="EMBL" id="RFB05883.1"/>
    </source>
</evidence>
<dbReference type="InterPro" id="IPR021727">
    <property type="entry name" value="DUF3299"/>
</dbReference>
<name>A0A371RKB1_9PROT</name>
<dbReference type="Gene3D" id="2.40.50.870">
    <property type="entry name" value="Protein of unknown function (DUF3299)"/>
    <property type="match status" value="1"/>
</dbReference>
<reference evidence="2 3" key="1">
    <citation type="submission" date="2018-08" db="EMBL/GenBank/DDBJ databases">
        <title>Parvularcula sp. SM1705, isolated from surface water of the South Sea China.</title>
        <authorList>
            <person name="Sun L."/>
        </authorList>
    </citation>
    <scope>NUCLEOTIDE SEQUENCE [LARGE SCALE GENOMIC DNA]</scope>
    <source>
        <strain evidence="2 3">SM1705</strain>
    </source>
</reference>
<organism evidence="2 3">
    <name type="scientific">Parvularcula marina</name>
    <dbReference type="NCBI Taxonomy" id="2292771"/>
    <lineage>
        <taxon>Bacteria</taxon>
        <taxon>Pseudomonadati</taxon>
        <taxon>Pseudomonadota</taxon>
        <taxon>Alphaproteobacteria</taxon>
        <taxon>Parvularculales</taxon>
        <taxon>Parvularculaceae</taxon>
        <taxon>Parvularcula</taxon>
    </lineage>
</organism>
<proteinExistence type="predicted"/>
<dbReference type="OrthoDB" id="9812956at2"/>
<accession>A0A371RKB1</accession>
<dbReference type="PROSITE" id="PS51257">
    <property type="entry name" value="PROKAR_LIPOPROTEIN"/>
    <property type="match status" value="1"/>
</dbReference>
<dbReference type="Pfam" id="PF11736">
    <property type="entry name" value="DUF3299"/>
    <property type="match status" value="1"/>
</dbReference>
<dbReference type="EMBL" id="QUQO01000001">
    <property type="protein sequence ID" value="RFB05883.1"/>
    <property type="molecule type" value="Genomic_DNA"/>
</dbReference>
<evidence type="ECO:0000256" key="1">
    <source>
        <dbReference type="SAM" id="SignalP"/>
    </source>
</evidence>
<sequence>MTPSARPRLISLLFIAACLISSCNRSDAGAENSPPADSAVLTLDWDDLLPEGEEEVLDELYTEFYIDLDRRIAQLPQQTLSEAARNGDMGIISEGSDLDEMPQLGTYNVVEDLDGEHVRLPGFIVPLEYDAREKLRTFLLVPYFGACIHTPPPPPNQLVFVTTDEPIKVKDIWDAFWVEGIITTGRFENDLGNSAYSLKLISLKPFE</sequence>
<keyword evidence="1" id="KW-0732">Signal</keyword>
<gene>
    <name evidence="2" type="ORF">DX908_11760</name>
</gene>
<dbReference type="RefSeq" id="WP_116392515.1">
    <property type="nucleotide sequence ID" value="NZ_QUQO01000001.1"/>
</dbReference>
<feature type="chain" id="PRO_5017043790" evidence="1">
    <location>
        <begin position="29"/>
        <end position="207"/>
    </location>
</feature>
<dbReference type="AlphaFoldDB" id="A0A371RKB1"/>
<keyword evidence="3" id="KW-1185">Reference proteome</keyword>
<dbReference type="Proteomes" id="UP000264589">
    <property type="component" value="Unassembled WGS sequence"/>
</dbReference>
<feature type="signal peptide" evidence="1">
    <location>
        <begin position="1"/>
        <end position="28"/>
    </location>
</feature>
<dbReference type="InParanoid" id="A0A371RKB1"/>